<dbReference type="Proteomes" id="UP000183610">
    <property type="component" value="Unassembled WGS sequence"/>
</dbReference>
<evidence type="ECO:0000256" key="8">
    <source>
        <dbReference type="ARBA" id="ARBA00022679"/>
    </source>
</evidence>
<evidence type="ECO:0000256" key="6">
    <source>
        <dbReference type="ARBA" id="ARBA00022553"/>
    </source>
</evidence>
<dbReference type="GO" id="GO:0009401">
    <property type="term" value="P:phosphoenolpyruvate-dependent sugar phosphotransferase system"/>
    <property type="evidence" value="ECO:0007669"/>
    <property type="project" value="UniProtKB-KW"/>
</dbReference>
<reference evidence="18 19" key="1">
    <citation type="submission" date="2016-10" db="EMBL/GenBank/DDBJ databases">
        <authorList>
            <person name="Varghese N."/>
            <person name="Submissions S."/>
        </authorList>
    </citation>
    <scope>NUCLEOTIDE SEQUENCE [LARGE SCALE GENOMIC DNA]</scope>
    <source>
        <strain evidence="18 19">ATCC 49954</strain>
    </source>
</reference>
<keyword evidence="8" id="KW-0808">Transferase</keyword>
<keyword evidence="4" id="KW-0813">Transport</keyword>
<evidence type="ECO:0000313" key="19">
    <source>
        <dbReference type="Proteomes" id="UP000183610"/>
    </source>
</evidence>
<dbReference type="PANTHER" id="PTHR34382:SF9">
    <property type="entry name" value="PHOSPHOTRANSFERASE SYSTEM SUGAR-SPECIFIC EII COMPONENT"/>
    <property type="match status" value="1"/>
</dbReference>
<keyword evidence="5" id="KW-0963">Cytoplasm</keyword>
<evidence type="ECO:0000256" key="12">
    <source>
        <dbReference type="ARBA" id="ARBA00030293"/>
    </source>
</evidence>
<feature type="active site" description="Tele-phosphohistidine intermediate" evidence="15">
    <location>
        <position position="81"/>
    </location>
</feature>
<dbReference type="InterPro" id="IPR036542">
    <property type="entry name" value="PTS_IIA_lac/cel_sf"/>
</dbReference>
<sequence>MKEGFIMDIEKISFSLISLAGDSFSKLVEALQAAKESDTAHVELLLKEADELMIQAHKEQTEMLIQETRGEKASYSILLVHAQDTLMNTILASTLIREMIEMYQEIKAIKMEGEK</sequence>
<feature type="binding site" evidence="16">
    <location>
        <position position="84"/>
    </location>
    <ligand>
        <name>Mg(2+)</name>
        <dbReference type="ChEBI" id="CHEBI:18420"/>
        <note>ligand shared between all trimeric partners</note>
    </ligand>
</feature>
<dbReference type="GO" id="GO:0005737">
    <property type="term" value="C:cytoplasm"/>
    <property type="evidence" value="ECO:0007669"/>
    <property type="project" value="UniProtKB-SubCell"/>
</dbReference>
<dbReference type="EMBL" id="FNMX01000002">
    <property type="protein sequence ID" value="SDW32959.1"/>
    <property type="molecule type" value="Genomic_DNA"/>
</dbReference>
<evidence type="ECO:0000256" key="15">
    <source>
        <dbReference type="PIRSR" id="PIRSR000699-1"/>
    </source>
</evidence>
<evidence type="ECO:0000256" key="13">
    <source>
        <dbReference type="ARBA" id="ARBA00031467"/>
    </source>
</evidence>
<evidence type="ECO:0000256" key="3">
    <source>
        <dbReference type="ARBA" id="ARBA00014322"/>
    </source>
</evidence>
<evidence type="ECO:0000256" key="2">
    <source>
        <dbReference type="ARBA" id="ARBA00011233"/>
    </source>
</evidence>
<keyword evidence="10 16" id="KW-0479">Metal-binding</keyword>
<keyword evidence="6" id="KW-0597">Phosphoprotein</keyword>
<keyword evidence="7" id="KW-0762">Sugar transport</keyword>
<evidence type="ECO:0000313" key="18">
    <source>
        <dbReference type="EMBL" id="SDW32959.1"/>
    </source>
</evidence>
<accession>A0AAX2DMP6</accession>
<comment type="subunit">
    <text evidence="2">Homotrimer.</text>
</comment>
<dbReference type="InterPro" id="IPR003188">
    <property type="entry name" value="PTS_IIA_lac/cel"/>
</dbReference>
<evidence type="ECO:0000256" key="11">
    <source>
        <dbReference type="ARBA" id="ARBA00022842"/>
    </source>
</evidence>
<comment type="cofactor">
    <cofactor evidence="16">
        <name>Mg(2+)</name>
        <dbReference type="ChEBI" id="CHEBI:18420"/>
    </cofactor>
    <text evidence="16">Binds 1 Mg(2+) ion per trimer.</text>
</comment>
<evidence type="ECO:0000256" key="7">
    <source>
        <dbReference type="ARBA" id="ARBA00022597"/>
    </source>
</evidence>
<comment type="caution">
    <text evidence="18">The sequence shown here is derived from an EMBL/GenBank/DDBJ whole genome shotgun (WGS) entry which is preliminary data.</text>
</comment>
<feature type="modified residue" description="Phosphohistidine; by HPr" evidence="17">
    <location>
        <position position="81"/>
    </location>
</feature>
<evidence type="ECO:0000256" key="1">
    <source>
        <dbReference type="ARBA" id="ARBA00004496"/>
    </source>
</evidence>
<evidence type="ECO:0000256" key="16">
    <source>
        <dbReference type="PIRSR" id="PIRSR000699-2"/>
    </source>
</evidence>
<dbReference type="GO" id="GO:0046872">
    <property type="term" value="F:metal ion binding"/>
    <property type="evidence" value="ECO:0007669"/>
    <property type="project" value="UniProtKB-KW"/>
</dbReference>
<dbReference type="PANTHER" id="PTHR34382">
    <property type="entry name" value="PTS SYSTEM N,N'-DIACETYLCHITOBIOSE-SPECIFIC EIIA COMPONENT"/>
    <property type="match status" value="1"/>
</dbReference>
<evidence type="ECO:0000256" key="10">
    <source>
        <dbReference type="ARBA" id="ARBA00022723"/>
    </source>
</evidence>
<evidence type="ECO:0000256" key="17">
    <source>
        <dbReference type="PROSITE-ProRule" id="PRU00418"/>
    </source>
</evidence>
<dbReference type="SUPFAM" id="SSF46973">
    <property type="entry name" value="Enzyme IIa from lactose specific PTS, IIa-lac"/>
    <property type="match status" value="1"/>
</dbReference>
<dbReference type="PIRSF" id="PIRSF000699">
    <property type="entry name" value="PTS_IILac_III"/>
    <property type="match status" value="1"/>
</dbReference>
<name>A0AAX2DMP6_LISIV</name>
<dbReference type="GO" id="GO:0016740">
    <property type="term" value="F:transferase activity"/>
    <property type="evidence" value="ECO:0007669"/>
    <property type="project" value="UniProtKB-KW"/>
</dbReference>
<evidence type="ECO:0000256" key="9">
    <source>
        <dbReference type="ARBA" id="ARBA00022683"/>
    </source>
</evidence>
<proteinExistence type="predicted"/>
<protein>
    <recommendedName>
        <fullName evidence="3">PTS system lactose-specific EIIA component</fullName>
    </recommendedName>
    <alternativeName>
        <fullName evidence="12">EIIA-Lac</fullName>
    </alternativeName>
    <alternativeName>
        <fullName evidence="14">EIII-Lac</fullName>
    </alternativeName>
    <alternativeName>
        <fullName evidence="13">Lactose-specific phosphotransferase enzyme IIA component</fullName>
    </alternativeName>
</protein>
<evidence type="ECO:0000256" key="14">
    <source>
        <dbReference type="ARBA" id="ARBA00032708"/>
    </source>
</evidence>
<keyword evidence="11 16" id="KW-0460">Magnesium</keyword>
<evidence type="ECO:0000256" key="4">
    <source>
        <dbReference type="ARBA" id="ARBA00022448"/>
    </source>
</evidence>
<gene>
    <name evidence="18" type="ORF">SAMN05421782_102367</name>
</gene>
<dbReference type="PROSITE" id="PS51095">
    <property type="entry name" value="PTS_EIIA_TYPE_3"/>
    <property type="match status" value="1"/>
</dbReference>
<dbReference type="Pfam" id="PF02255">
    <property type="entry name" value="PTS_IIA"/>
    <property type="match status" value="1"/>
</dbReference>
<keyword evidence="9" id="KW-0598">Phosphotransferase system</keyword>
<organism evidence="18 19">
    <name type="scientific">Listeria ivanovii</name>
    <dbReference type="NCBI Taxonomy" id="1638"/>
    <lineage>
        <taxon>Bacteria</taxon>
        <taxon>Bacillati</taxon>
        <taxon>Bacillota</taxon>
        <taxon>Bacilli</taxon>
        <taxon>Bacillales</taxon>
        <taxon>Listeriaceae</taxon>
        <taxon>Listeria</taxon>
    </lineage>
</organism>
<dbReference type="AlphaFoldDB" id="A0AAX2DMP6"/>
<dbReference type="Gene3D" id="1.20.58.80">
    <property type="entry name" value="Phosphotransferase system, lactose/cellobiose-type IIA subunit"/>
    <property type="match status" value="1"/>
</dbReference>
<dbReference type="CDD" id="cd00215">
    <property type="entry name" value="PTS_IIA_lac"/>
    <property type="match status" value="1"/>
</dbReference>
<comment type="subcellular location">
    <subcellularLocation>
        <location evidence="1">Cytoplasm</location>
    </subcellularLocation>
</comment>
<evidence type="ECO:0000256" key="5">
    <source>
        <dbReference type="ARBA" id="ARBA00022490"/>
    </source>
</evidence>